<feature type="domain" description="ABC transmembrane type-1" evidence="9">
    <location>
        <begin position="348"/>
        <end position="554"/>
    </location>
</feature>
<dbReference type="InterPro" id="IPR035906">
    <property type="entry name" value="MetI-like_sf"/>
</dbReference>
<name>A0A932FX15_UNCTE</name>
<protein>
    <submittedName>
        <fullName evidence="10">Iron ABC transporter permease</fullName>
    </submittedName>
</protein>
<feature type="transmembrane region" description="Helical" evidence="8">
    <location>
        <begin position="383"/>
        <end position="409"/>
    </location>
</feature>
<dbReference type="PANTHER" id="PTHR43357:SF3">
    <property type="entry name" value="FE(3+)-TRANSPORT SYSTEM PERMEASE PROTEIN FBPB 2"/>
    <property type="match status" value="1"/>
</dbReference>
<evidence type="ECO:0000259" key="9">
    <source>
        <dbReference type="PROSITE" id="PS50928"/>
    </source>
</evidence>
<evidence type="ECO:0000256" key="8">
    <source>
        <dbReference type="RuleBase" id="RU363032"/>
    </source>
</evidence>
<evidence type="ECO:0000256" key="7">
    <source>
        <dbReference type="ARBA" id="ARBA00023136"/>
    </source>
</evidence>
<feature type="transmembrane region" description="Helical" evidence="8">
    <location>
        <begin position="352"/>
        <end position="371"/>
    </location>
</feature>
<feature type="transmembrane region" description="Helical" evidence="8">
    <location>
        <begin position="156"/>
        <end position="179"/>
    </location>
</feature>
<evidence type="ECO:0000256" key="5">
    <source>
        <dbReference type="ARBA" id="ARBA00022692"/>
    </source>
</evidence>
<dbReference type="GO" id="GO:0055085">
    <property type="term" value="P:transmembrane transport"/>
    <property type="evidence" value="ECO:0007669"/>
    <property type="project" value="InterPro"/>
</dbReference>
<feature type="transmembrane region" description="Helical" evidence="8">
    <location>
        <begin position="35"/>
        <end position="56"/>
    </location>
</feature>
<feature type="transmembrane region" description="Helical" evidence="8">
    <location>
        <begin position="76"/>
        <end position="99"/>
    </location>
</feature>
<evidence type="ECO:0000256" key="2">
    <source>
        <dbReference type="ARBA" id="ARBA00022448"/>
    </source>
</evidence>
<comment type="caution">
    <text evidence="10">The sequence shown here is derived from an EMBL/GenBank/DDBJ whole genome shotgun (WGS) entry which is preliminary data.</text>
</comment>
<keyword evidence="2 8" id="KW-0813">Transport</keyword>
<dbReference type="GO" id="GO:0005886">
    <property type="term" value="C:plasma membrane"/>
    <property type="evidence" value="ECO:0007669"/>
    <property type="project" value="UniProtKB-SubCell"/>
</dbReference>
<dbReference type="EMBL" id="JACPRF010000282">
    <property type="protein sequence ID" value="MBI2877078.1"/>
    <property type="molecule type" value="Genomic_DNA"/>
</dbReference>
<comment type="similarity">
    <text evidence="8">Belongs to the binding-protein-dependent transport system permease family.</text>
</comment>
<feature type="transmembrane region" description="Helical" evidence="8">
    <location>
        <begin position="308"/>
        <end position="332"/>
    </location>
</feature>
<feature type="transmembrane region" description="Helical" evidence="8">
    <location>
        <begin position="216"/>
        <end position="238"/>
    </location>
</feature>
<keyword evidence="5 8" id="KW-0812">Transmembrane</keyword>
<dbReference type="FunFam" id="1.10.3720.10:FF:000088">
    <property type="entry name" value="Iron(III) ABC transporter, permease protein"/>
    <property type="match status" value="1"/>
</dbReference>
<feature type="transmembrane region" description="Helical" evidence="8">
    <location>
        <begin position="250"/>
        <end position="277"/>
    </location>
</feature>
<evidence type="ECO:0000256" key="4">
    <source>
        <dbReference type="ARBA" id="ARBA00022519"/>
    </source>
</evidence>
<evidence type="ECO:0000256" key="1">
    <source>
        <dbReference type="ARBA" id="ARBA00004429"/>
    </source>
</evidence>
<sequence length="584" mass="63122">MQTTVPATSPQGDRVPFRTALSPLFQRRFYDGWRLFALAVALLVLVPLSVLAFSWLRPAGEIWQHLRETVLARLLLNPLVLVAGVAAGTLVLGISLAWLTAVCDFPGRRFFSWALLLPLAMPTYVLAFVFLGLLDFAGPIQSAWRAWAGAQAPFPAVRSAGGIIAVISLALYPYVYLLAKNAFETQGKRALEAAESLGCSPLEGFFRVALPMARPWIGGGLLLVLMEALADFGAVSIFNFDTFTTAIYKAWFGFFSLAAAAQLASLLVALVFLLFVLEERLRSRRCFTLPRQQGTGERLRLRGWKAGGAFALAAGVLIVAFVIPVAQLGAWALASFAEEFNPRYLGMLGRSVLLGLAAALLITLTALILSYGSRRHPDAPTRALVRAANLGYALPGAVLAVGIFIPLAALDNLILDAVEHGWGVRTRPLLQGTVLIMLLAYLVRFLATGFKPVDSAMHRVTPSLDEAAQLMGLRGPGILARVHLPMLRGGLLTAATLALLDVMKEMPITLMTRPFGWDTLAVKIFELTSEGEWERAALPAVALVLAGLAPILLLMRHAERSGEAGGGERETQIIRCRKAANDRP</sequence>
<evidence type="ECO:0000256" key="6">
    <source>
        <dbReference type="ARBA" id="ARBA00022989"/>
    </source>
</evidence>
<keyword evidence="7 8" id="KW-0472">Membrane</keyword>
<reference evidence="10" key="1">
    <citation type="submission" date="2020-07" db="EMBL/GenBank/DDBJ databases">
        <title>Huge and variable diversity of episymbiotic CPR bacteria and DPANN archaea in groundwater ecosystems.</title>
        <authorList>
            <person name="He C.Y."/>
            <person name="Keren R."/>
            <person name="Whittaker M."/>
            <person name="Farag I.F."/>
            <person name="Doudna J."/>
            <person name="Cate J.H.D."/>
            <person name="Banfield J.F."/>
        </authorList>
    </citation>
    <scope>NUCLEOTIDE SEQUENCE</scope>
    <source>
        <strain evidence="10">NC_groundwater_672_Ag_B-0.1um_62_36</strain>
    </source>
</reference>
<dbReference type="CDD" id="cd06261">
    <property type="entry name" value="TM_PBP2"/>
    <property type="match status" value="1"/>
</dbReference>
<keyword evidence="6 8" id="KW-1133">Transmembrane helix</keyword>
<accession>A0A932FX15</accession>
<feature type="transmembrane region" description="Helical" evidence="8">
    <location>
        <begin position="429"/>
        <end position="447"/>
    </location>
</feature>
<dbReference type="Pfam" id="PF00528">
    <property type="entry name" value="BPD_transp_1"/>
    <property type="match status" value="1"/>
</dbReference>
<evidence type="ECO:0000256" key="3">
    <source>
        <dbReference type="ARBA" id="ARBA00022475"/>
    </source>
</evidence>
<dbReference type="SUPFAM" id="SSF161098">
    <property type="entry name" value="MetI-like"/>
    <property type="match status" value="2"/>
</dbReference>
<dbReference type="Gene3D" id="1.10.3720.10">
    <property type="entry name" value="MetI-like"/>
    <property type="match status" value="2"/>
</dbReference>
<feature type="domain" description="ABC transmembrane type-1" evidence="9">
    <location>
        <begin position="75"/>
        <end position="276"/>
    </location>
</feature>
<keyword evidence="3" id="KW-1003">Cell membrane</keyword>
<dbReference type="AlphaFoldDB" id="A0A932FX15"/>
<organism evidence="10 11">
    <name type="scientific">Tectimicrobiota bacterium</name>
    <dbReference type="NCBI Taxonomy" id="2528274"/>
    <lineage>
        <taxon>Bacteria</taxon>
        <taxon>Pseudomonadati</taxon>
        <taxon>Nitrospinota/Tectimicrobiota group</taxon>
        <taxon>Candidatus Tectimicrobiota</taxon>
    </lineage>
</organism>
<comment type="subcellular location">
    <subcellularLocation>
        <location evidence="1">Cell inner membrane</location>
        <topology evidence="1">Multi-pass membrane protein</topology>
    </subcellularLocation>
    <subcellularLocation>
        <location evidence="8">Cell membrane</location>
        <topology evidence="8">Multi-pass membrane protein</topology>
    </subcellularLocation>
</comment>
<evidence type="ECO:0000313" key="10">
    <source>
        <dbReference type="EMBL" id="MBI2877078.1"/>
    </source>
</evidence>
<keyword evidence="4" id="KW-0997">Cell inner membrane</keyword>
<dbReference type="PANTHER" id="PTHR43357">
    <property type="entry name" value="INNER MEMBRANE ABC TRANSPORTER PERMEASE PROTEIN YDCV"/>
    <property type="match status" value="1"/>
</dbReference>
<dbReference type="InterPro" id="IPR000515">
    <property type="entry name" value="MetI-like"/>
</dbReference>
<gene>
    <name evidence="10" type="ORF">HYY20_09375</name>
</gene>
<dbReference type="Proteomes" id="UP000769766">
    <property type="component" value="Unassembled WGS sequence"/>
</dbReference>
<evidence type="ECO:0000313" key="11">
    <source>
        <dbReference type="Proteomes" id="UP000769766"/>
    </source>
</evidence>
<dbReference type="PROSITE" id="PS50928">
    <property type="entry name" value="ABC_TM1"/>
    <property type="match status" value="2"/>
</dbReference>
<feature type="transmembrane region" description="Helical" evidence="8">
    <location>
        <begin position="111"/>
        <end position="136"/>
    </location>
</feature>
<proteinExistence type="inferred from homology"/>